<evidence type="ECO:0000256" key="8">
    <source>
        <dbReference type="SAM" id="SignalP"/>
    </source>
</evidence>
<dbReference type="GO" id="GO:0042811">
    <property type="term" value="P:pheromone biosynthetic process"/>
    <property type="evidence" value="ECO:0007669"/>
    <property type="project" value="InterPro"/>
</dbReference>
<feature type="region of interest" description="Disordered" evidence="7">
    <location>
        <begin position="280"/>
        <end position="350"/>
    </location>
</feature>
<dbReference type="AlphaFoldDB" id="A0AAV1JUQ2"/>
<evidence type="ECO:0000256" key="5">
    <source>
        <dbReference type="ARBA" id="ARBA00022815"/>
    </source>
</evidence>
<dbReference type="InterPro" id="IPR008730">
    <property type="entry name" value="PBAN"/>
</dbReference>
<evidence type="ECO:0000256" key="2">
    <source>
        <dbReference type="ARBA" id="ARBA00007714"/>
    </source>
</evidence>
<evidence type="ECO:0000256" key="7">
    <source>
        <dbReference type="SAM" id="MobiDB-lite"/>
    </source>
</evidence>
<organism evidence="9 10">
    <name type="scientific">Leptosia nina</name>
    <dbReference type="NCBI Taxonomy" id="320188"/>
    <lineage>
        <taxon>Eukaryota</taxon>
        <taxon>Metazoa</taxon>
        <taxon>Ecdysozoa</taxon>
        <taxon>Arthropoda</taxon>
        <taxon>Hexapoda</taxon>
        <taxon>Insecta</taxon>
        <taxon>Pterygota</taxon>
        <taxon>Neoptera</taxon>
        <taxon>Endopterygota</taxon>
        <taxon>Lepidoptera</taxon>
        <taxon>Glossata</taxon>
        <taxon>Ditrysia</taxon>
        <taxon>Papilionoidea</taxon>
        <taxon>Pieridae</taxon>
        <taxon>Pierinae</taxon>
        <taxon>Leptosia</taxon>
    </lineage>
</organism>
<evidence type="ECO:0000256" key="1">
    <source>
        <dbReference type="ARBA" id="ARBA00004613"/>
    </source>
</evidence>
<feature type="compositionally biased region" description="Basic and acidic residues" evidence="7">
    <location>
        <begin position="328"/>
        <end position="350"/>
    </location>
</feature>
<evidence type="ECO:0000313" key="10">
    <source>
        <dbReference type="Proteomes" id="UP001497472"/>
    </source>
</evidence>
<reference evidence="9 10" key="1">
    <citation type="submission" date="2023-11" db="EMBL/GenBank/DDBJ databases">
        <authorList>
            <person name="Okamura Y."/>
        </authorList>
    </citation>
    <scope>NUCLEOTIDE SEQUENCE [LARGE SCALE GENOMIC DNA]</scope>
</reference>
<evidence type="ECO:0000256" key="6">
    <source>
        <dbReference type="ARBA" id="ARBA00023320"/>
    </source>
</evidence>
<proteinExistence type="inferred from homology"/>
<comment type="caution">
    <text evidence="9">The sequence shown here is derived from an EMBL/GenBank/DDBJ whole genome shotgun (WGS) entry which is preliminary data.</text>
</comment>
<keyword evidence="6" id="KW-0527">Neuropeptide</keyword>
<comment type="similarity">
    <text evidence="2">Belongs to the pyrokinin family.</text>
</comment>
<dbReference type="EMBL" id="CAVLEF010000215">
    <property type="protein sequence ID" value="CAK1553265.1"/>
    <property type="molecule type" value="Genomic_DNA"/>
</dbReference>
<keyword evidence="5" id="KW-0027">Amidation</keyword>
<accession>A0AAV1JUQ2</accession>
<evidence type="ECO:0000256" key="3">
    <source>
        <dbReference type="ARBA" id="ARBA00022525"/>
    </source>
</evidence>
<dbReference type="InterPro" id="IPR001484">
    <property type="entry name" value="Pyrokinin_CS"/>
</dbReference>
<dbReference type="Pfam" id="PF05874">
    <property type="entry name" value="PBAN"/>
    <property type="match status" value="1"/>
</dbReference>
<dbReference type="GO" id="GO:0005184">
    <property type="term" value="F:neuropeptide hormone activity"/>
    <property type="evidence" value="ECO:0007669"/>
    <property type="project" value="InterPro"/>
</dbReference>
<dbReference type="PROSITE" id="PS51257">
    <property type="entry name" value="PROKAR_LIPOPROTEIN"/>
    <property type="match status" value="1"/>
</dbReference>
<protein>
    <submittedName>
        <fullName evidence="9">Uncharacterized protein</fullName>
    </submittedName>
</protein>
<sequence length="350" mass="40671">MASLIDRVVFSLLLFVAYSLVVACGDDTKDDNQDRGAHSDRGGVWFGPRLGKRSLRLADENRKTPLLRLLEAADNLMYYYDQLPYELQADVGQDKIIFTPKLGRAVDERLFNENVEFTPRLGRRKIDQGLPTSEQEAQDQMLVNTRPSQFSPRLGRNYDFSPRLGRELAYDVFINVFSFINGYVLLAANLDDFQTIAKKLGSQKFLDEILHLAKDPEFEKYTQKNYKRPRSDNRQKFTQKERKIAFSRQTEPKFSLNERGTRIDFEELVEKVRQRLEKEFQSKHKSNLNKGITQNIKSFSKSNNLHKNKEKNTKFTEDSQYNDNDDETILKHNDAKADYVNDNDRSEASA</sequence>
<gene>
    <name evidence="9" type="ORF">LNINA_LOCUS12274</name>
</gene>
<feature type="compositionally biased region" description="Polar residues" evidence="7">
    <location>
        <begin position="288"/>
        <end position="303"/>
    </location>
</feature>
<dbReference type="GO" id="GO:0005576">
    <property type="term" value="C:extracellular region"/>
    <property type="evidence" value="ECO:0007669"/>
    <property type="project" value="UniProtKB-SubCell"/>
</dbReference>
<feature type="chain" id="PRO_5043953969" evidence="8">
    <location>
        <begin position="25"/>
        <end position="350"/>
    </location>
</feature>
<evidence type="ECO:0000313" key="9">
    <source>
        <dbReference type="EMBL" id="CAK1553265.1"/>
    </source>
</evidence>
<keyword evidence="4" id="KW-0372">Hormone</keyword>
<dbReference type="Proteomes" id="UP001497472">
    <property type="component" value="Unassembled WGS sequence"/>
</dbReference>
<keyword evidence="10" id="KW-1185">Reference proteome</keyword>
<comment type="subcellular location">
    <subcellularLocation>
        <location evidence="1">Secreted</location>
    </subcellularLocation>
</comment>
<keyword evidence="3" id="KW-0964">Secreted</keyword>
<feature type="signal peptide" evidence="8">
    <location>
        <begin position="1"/>
        <end position="24"/>
    </location>
</feature>
<dbReference type="GO" id="GO:0007218">
    <property type="term" value="P:neuropeptide signaling pathway"/>
    <property type="evidence" value="ECO:0007669"/>
    <property type="project" value="UniProtKB-KW"/>
</dbReference>
<evidence type="ECO:0000256" key="4">
    <source>
        <dbReference type="ARBA" id="ARBA00022702"/>
    </source>
</evidence>
<dbReference type="PROSITE" id="PS00539">
    <property type="entry name" value="PYROKININ"/>
    <property type="match status" value="3"/>
</dbReference>
<name>A0AAV1JUQ2_9NEOP</name>
<keyword evidence="8" id="KW-0732">Signal</keyword>